<dbReference type="InterPro" id="IPR036365">
    <property type="entry name" value="PGBD-like_sf"/>
</dbReference>
<evidence type="ECO:0000259" key="3">
    <source>
        <dbReference type="SMART" id="SM00530"/>
    </source>
</evidence>
<comment type="caution">
    <text evidence="4">The sequence shown here is derived from an EMBL/GenBank/DDBJ whole genome shotgun (WGS) entry which is preliminary data.</text>
</comment>
<feature type="compositionally biased region" description="Gly residues" evidence="1">
    <location>
        <begin position="111"/>
        <end position="129"/>
    </location>
</feature>
<accession>A0ABX1BSH8</accession>
<dbReference type="Proteomes" id="UP000695264">
    <property type="component" value="Unassembled WGS sequence"/>
</dbReference>
<feature type="region of interest" description="Disordered" evidence="1">
    <location>
        <begin position="88"/>
        <end position="137"/>
    </location>
</feature>
<dbReference type="InterPro" id="IPR002477">
    <property type="entry name" value="Peptidoglycan-bd-like"/>
</dbReference>
<dbReference type="SUPFAM" id="SSF47413">
    <property type="entry name" value="lambda repressor-like DNA-binding domains"/>
    <property type="match status" value="1"/>
</dbReference>
<keyword evidence="2" id="KW-0472">Membrane</keyword>
<dbReference type="SUPFAM" id="SSF47090">
    <property type="entry name" value="PGBD-like"/>
    <property type="match status" value="1"/>
</dbReference>
<dbReference type="InterPro" id="IPR001387">
    <property type="entry name" value="Cro/C1-type_HTH"/>
</dbReference>
<dbReference type="Gene3D" id="1.10.101.10">
    <property type="entry name" value="PGBD-like superfamily/PGBD"/>
    <property type="match status" value="1"/>
</dbReference>
<organism evidence="4 5">
    <name type="scientific">Streptomyces zingiberis</name>
    <dbReference type="NCBI Taxonomy" id="2053010"/>
    <lineage>
        <taxon>Bacteria</taxon>
        <taxon>Bacillati</taxon>
        <taxon>Actinomycetota</taxon>
        <taxon>Actinomycetes</taxon>
        <taxon>Kitasatosporales</taxon>
        <taxon>Streptomycetaceae</taxon>
        <taxon>Streptomyces</taxon>
    </lineage>
</organism>
<dbReference type="Pfam" id="PF01471">
    <property type="entry name" value="PG_binding_1"/>
    <property type="match status" value="1"/>
</dbReference>
<dbReference type="Gene3D" id="1.10.260.40">
    <property type="entry name" value="lambda repressor-like DNA-binding domains"/>
    <property type="match status" value="1"/>
</dbReference>
<proteinExistence type="predicted"/>
<dbReference type="CDD" id="cd00093">
    <property type="entry name" value="HTH_XRE"/>
    <property type="match status" value="1"/>
</dbReference>
<dbReference type="SMART" id="SM00530">
    <property type="entry name" value="HTH_XRE"/>
    <property type="match status" value="1"/>
</dbReference>
<protein>
    <submittedName>
        <fullName evidence="4">Helix-turn-helix domain-containing protein</fullName>
    </submittedName>
</protein>
<name>A0ABX1BSH8_9ACTN</name>
<keyword evidence="2" id="KW-0812">Transmembrane</keyword>
<keyword evidence="2" id="KW-1133">Transmembrane helix</keyword>
<gene>
    <name evidence="4" type="ORF">HCK00_09015</name>
</gene>
<evidence type="ECO:0000256" key="2">
    <source>
        <dbReference type="SAM" id="Phobius"/>
    </source>
</evidence>
<dbReference type="RefSeq" id="WP_168101269.1">
    <property type="nucleotide sequence ID" value="NZ_JAATEN010000005.1"/>
</dbReference>
<dbReference type="Pfam" id="PF13560">
    <property type="entry name" value="HTH_31"/>
    <property type="match status" value="1"/>
</dbReference>
<keyword evidence="5" id="KW-1185">Reference proteome</keyword>
<reference evidence="4 5" key="1">
    <citation type="submission" date="2020-03" db="EMBL/GenBank/DDBJ databases">
        <title>WGS of actinomycetes isolated from Thailand.</title>
        <authorList>
            <person name="Thawai C."/>
        </authorList>
    </citation>
    <scope>NUCLEOTIDE SEQUENCE [LARGE SCALE GENOMIC DNA]</scope>
    <source>
        <strain evidence="4 5">PLAI 1-29</strain>
    </source>
</reference>
<dbReference type="InterPro" id="IPR036366">
    <property type="entry name" value="PGBDSf"/>
</dbReference>
<dbReference type="InterPro" id="IPR010982">
    <property type="entry name" value="Lambda_DNA-bd_dom_sf"/>
</dbReference>
<feature type="domain" description="HTH cro/C1-type" evidence="3">
    <location>
        <begin position="21"/>
        <end position="76"/>
    </location>
</feature>
<evidence type="ECO:0000313" key="4">
    <source>
        <dbReference type="EMBL" id="NJQ00677.1"/>
    </source>
</evidence>
<dbReference type="EMBL" id="JAATEN010000005">
    <property type="protein sequence ID" value="NJQ00677.1"/>
    <property type="molecule type" value="Genomic_DNA"/>
</dbReference>
<sequence length="289" mass="30541">MSRWKELPETLDERALRLTVELRRLKDRTGLSLVSLGRKTGYSRSSWERYLNGRALPPRRAVEQLARLGGADPTRLLVLHELAETAVRRARSTPVPDTAPATAGGSTTEPGAGGDPAAGTVPGGADGGPAGPPRARGSRRALRTPLLAGLAVAATAVAAVLIVSAPWEDDEPVVPRSAKDGATVPTARGHEGAYTLEPGRTYRCAVERGDDGLLSAGHSTTRDAVLQYSSTGWDVVEAQCLLRHHGFSPGGVDGIYGDLTARAVKRIQDRHGLVVDGKVGPHTWKVLRG</sequence>
<evidence type="ECO:0000313" key="5">
    <source>
        <dbReference type="Proteomes" id="UP000695264"/>
    </source>
</evidence>
<feature type="transmembrane region" description="Helical" evidence="2">
    <location>
        <begin position="146"/>
        <end position="167"/>
    </location>
</feature>
<evidence type="ECO:0000256" key="1">
    <source>
        <dbReference type="SAM" id="MobiDB-lite"/>
    </source>
</evidence>